<evidence type="ECO:0000256" key="4">
    <source>
        <dbReference type="ARBA" id="ARBA00023001"/>
    </source>
</evidence>
<feature type="signal peptide" evidence="10">
    <location>
        <begin position="1"/>
        <end position="23"/>
    </location>
</feature>
<dbReference type="GO" id="GO:0005576">
    <property type="term" value="C:extracellular region"/>
    <property type="evidence" value="ECO:0007669"/>
    <property type="project" value="TreeGrafter"/>
</dbReference>
<dbReference type="Pfam" id="PF13205">
    <property type="entry name" value="Big_5"/>
    <property type="match status" value="1"/>
</dbReference>
<comment type="similarity">
    <text evidence="1 8">Belongs to the glycosyl hydrolase 5 (cellulase A) family.</text>
</comment>
<protein>
    <submittedName>
        <fullName evidence="13">Endoglucanase</fullName>
    </submittedName>
</protein>
<sequence length="525" mass="57566">MKFKNIFSITAIMAMLTINVACGGGSDDPEPTPTPPTPTVTAPTVLSTTPANGATDIATGSISVQVSYDKDVNMSNDPSLKPVISGGTLSGSASVSGKNLSFTVNCSDYETKITVKIPKGLIGVTGALADEYSFSFTTKKKPEALNNDATALAKKLGWGWNLGNHFDTSSGQDGVPNQWGYWDNATPTQALYTNLKAAGVSTVRVCVTWGNYQTADPWTIDANYMAEVKQNVDWAEAAGLNVILNMHHDEYWQDIKQAANNNIINENVKDRIAKTWTQIAETFKDKGDFLFFESFNEVQDGNWGWGDNLTDGGKQYKTLNEWNQLVVNTIRATGGNNATRWIGVPAYASSPKFALEDGFVLPTDAANRVMVSVHFYDPNTFTLTPEDNGGKSEWGHTAASGKYQTGSNEEHVVETFQKLQEKYVANNIPVYIGEYGCVMHTTDRANLFRNYYLEYVCRAAHTYNMPLFVWDNNSTGGGNEHHGYFNHNDGSYLNGLESLVKTMIKAATSDDADYTLETIYNNAPK</sequence>
<dbReference type="InterPro" id="IPR032812">
    <property type="entry name" value="SbsA_Ig"/>
</dbReference>
<evidence type="ECO:0000259" key="12">
    <source>
        <dbReference type="Pfam" id="PF13205"/>
    </source>
</evidence>
<evidence type="ECO:0000313" key="13">
    <source>
        <dbReference type="EMBL" id="AGH14017.1"/>
    </source>
</evidence>
<evidence type="ECO:0000256" key="9">
    <source>
        <dbReference type="SAM" id="MobiDB-lite"/>
    </source>
</evidence>
<evidence type="ECO:0000256" key="10">
    <source>
        <dbReference type="SAM" id="SignalP"/>
    </source>
</evidence>
<dbReference type="Pfam" id="PF00150">
    <property type="entry name" value="Cellulase"/>
    <property type="match status" value="1"/>
</dbReference>
<keyword evidence="3 8" id="KW-0378">Hydrolase</keyword>
<dbReference type="GO" id="GO:0009986">
    <property type="term" value="C:cell surface"/>
    <property type="evidence" value="ECO:0007669"/>
    <property type="project" value="TreeGrafter"/>
</dbReference>
<dbReference type="GO" id="GO:0008422">
    <property type="term" value="F:beta-glucosidase activity"/>
    <property type="evidence" value="ECO:0007669"/>
    <property type="project" value="TreeGrafter"/>
</dbReference>
<keyword evidence="5" id="KW-0119">Carbohydrate metabolism</keyword>
<feature type="domain" description="SbsA Ig-like" evidence="12">
    <location>
        <begin position="40"/>
        <end position="138"/>
    </location>
</feature>
<keyword evidence="2 10" id="KW-0732">Signal</keyword>
<dbReference type="EMBL" id="JX424621">
    <property type="protein sequence ID" value="AGH14017.1"/>
    <property type="molecule type" value="Genomic_DNA"/>
</dbReference>
<evidence type="ECO:0000256" key="7">
    <source>
        <dbReference type="ARBA" id="ARBA00023326"/>
    </source>
</evidence>
<evidence type="ECO:0000256" key="5">
    <source>
        <dbReference type="ARBA" id="ARBA00023277"/>
    </source>
</evidence>
<feature type="domain" description="Glycoside hydrolase family 5" evidence="11">
    <location>
        <begin position="173"/>
        <end position="474"/>
    </location>
</feature>
<dbReference type="PANTHER" id="PTHR31297:SF41">
    <property type="entry name" value="ENDOGLUCANASE, PUTATIVE (AFU_ORTHOLOGUE AFUA_5G01830)-RELATED"/>
    <property type="match status" value="1"/>
</dbReference>
<dbReference type="PANTHER" id="PTHR31297">
    <property type="entry name" value="GLUCAN ENDO-1,6-BETA-GLUCOSIDASE B"/>
    <property type="match status" value="1"/>
</dbReference>
<name>W5QSW2_9BACT</name>
<evidence type="ECO:0000259" key="11">
    <source>
        <dbReference type="Pfam" id="PF00150"/>
    </source>
</evidence>
<evidence type="ECO:0000256" key="3">
    <source>
        <dbReference type="ARBA" id="ARBA00022801"/>
    </source>
</evidence>
<keyword evidence="7" id="KW-0624">Polysaccharide degradation</keyword>
<dbReference type="Gene3D" id="3.20.20.80">
    <property type="entry name" value="Glycosidases"/>
    <property type="match status" value="1"/>
</dbReference>
<dbReference type="InterPro" id="IPR050386">
    <property type="entry name" value="Glycosyl_hydrolase_5"/>
</dbReference>
<evidence type="ECO:0000256" key="6">
    <source>
        <dbReference type="ARBA" id="ARBA00023295"/>
    </source>
</evidence>
<feature type="region of interest" description="Disordered" evidence="9">
    <location>
        <begin position="387"/>
        <end position="406"/>
    </location>
</feature>
<evidence type="ECO:0000256" key="8">
    <source>
        <dbReference type="RuleBase" id="RU361153"/>
    </source>
</evidence>
<dbReference type="GO" id="GO:0030245">
    <property type="term" value="P:cellulose catabolic process"/>
    <property type="evidence" value="ECO:0007669"/>
    <property type="project" value="UniProtKB-KW"/>
</dbReference>
<evidence type="ECO:0000256" key="1">
    <source>
        <dbReference type="ARBA" id="ARBA00005641"/>
    </source>
</evidence>
<keyword evidence="6 8" id="KW-0326">Glycosidase</keyword>
<dbReference type="AlphaFoldDB" id="W5QSW2"/>
<keyword evidence="4" id="KW-0136">Cellulose degradation</keyword>
<proteinExistence type="inferred from homology"/>
<accession>W5QSW2</accession>
<evidence type="ECO:0000256" key="2">
    <source>
        <dbReference type="ARBA" id="ARBA00022729"/>
    </source>
</evidence>
<feature type="chain" id="PRO_5004870545" evidence="10">
    <location>
        <begin position="24"/>
        <end position="525"/>
    </location>
</feature>
<organism evidence="13">
    <name type="scientific">Prevotella sp. Sc00028</name>
    <dbReference type="NCBI Taxonomy" id="1231728"/>
    <lineage>
        <taxon>Bacteria</taxon>
        <taxon>Pseudomonadati</taxon>
        <taxon>Bacteroidota</taxon>
        <taxon>Bacteroidia</taxon>
        <taxon>Bacteroidales</taxon>
        <taxon>Prevotellaceae</taxon>
        <taxon>Prevotella</taxon>
    </lineage>
</organism>
<dbReference type="SUPFAM" id="SSF51445">
    <property type="entry name" value="(Trans)glycosidases"/>
    <property type="match status" value="1"/>
</dbReference>
<dbReference type="InterPro" id="IPR001547">
    <property type="entry name" value="Glyco_hydro_5"/>
</dbReference>
<dbReference type="InterPro" id="IPR017853">
    <property type="entry name" value="GH"/>
</dbReference>
<reference evidence="13" key="1">
    <citation type="journal article" date="2014" name="J. Ind. Microbiol. Biotechnol.">
        <title>Analysis of the bovine rumen microbiome reveals a diversity of Sus-like polysaccharide utilization loci from the bacterial phylum Bacteroidetes.</title>
        <authorList>
            <person name="Rosewarne C.P."/>
            <person name="Pope P.B."/>
            <person name="Cheung J.L."/>
            <person name="Morrison M."/>
        </authorList>
    </citation>
    <scope>NUCLEOTIDE SEQUENCE</scope>
    <source>
        <strain evidence="13">Sc00028</strain>
    </source>
</reference>